<comment type="caution">
    <text evidence="10">The sequence shown here is derived from an EMBL/GenBank/DDBJ whole genome shotgun (WGS) entry which is preliminary data.</text>
</comment>
<dbReference type="GO" id="GO:0019354">
    <property type="term" value="P:siroheme biosynthetic process"/>
    <property type="evidence" value="ECO:0007669"/>
    <property type="project" value="UniProtKB-UniPathway"/>
</dbReference>
<evidence type="ECO:0000259" key="9">
    <source>
        <dbReference type="Pfam" id="PF00590"/>
    </source>
</evidence>
<evidence type="ECO:0000256" key="7">
    <source>
        <dbReference type="ARBA" id="ARBA00025705"/>
    </source>
</evidence>
<dbReference type="InterPro" id="IPR050161">
    <property type="entry name" value="Siro_Cobalamin_biosynth"/>
</dbReference>
<evidence type="ECO:0000256" key="8">
    <source>
        <dbReference type="RuleBase" id="RU003960"/>
    </source>
</evidence>
<evidence type="ECO:0000256" key="5">
    <source>
        <dbReference type="ARBA" id="ARBA00022691"/>
    </source>
</evidence>
<dbReference type="InterPro" id="IPR014776">
    <property type="entry name" value="4pyrrole_Mease_sub2"/>
</dbReference>
<dbReference type="EMBL" id="DQZW01000271">
    <property type="protein sequence ID" value="HDL90391.1"/>
    <property type="molecule type" value="Genomic_DNA"/>
</dbReference>
<dbReference type="Proteomes" id="UP000886355">
    <property type="component" value="Unassembled WGS sequence"/>
</dbReference>
<name>A0A7C1AX57_9BACT</name>
<keyword evidence="6" id="KW-0627">Porphyrin biosynthesis</keyword>
<keyword evidence="4 8" id="KW-0808">Transferase</keyword>
<dbReference type="PROSITE" id="PS00840">
    <property type="entry name" value="SUMT_2"/>
    <property type="match status" value="1"/>
</dbReference>
<evidence type="ECO:0000256" key="3">
    <source>
        <dbReference type="ARBA" id="ARBA00022603"/>
    </source>
</evidence>
<keyword evidence="3 8" id="KW-0489">Methyltransferase</keyword>
<dbReference type="Gene3D" id="3.40.1010.10">
    <property type="entry name" value="Cobalt-precorrin-4 Transmethylase, Domain 1"/>
    <property type="match status" value="1"/>
</dbReference>
<protein>
    <recommendedName>
        <fullName evidence="2">uroporphyrinogen-III C-methyltransferase</fullName>
        <ecNumber evidence="2">2.1.1.107</ecNumber>
    </recommendedName>
</protein>
<dbReference type="InterPro" id="IPR000878">
    <property type="entry name" value="4pyrrol_Mease"/>
</dbReference>
<dbReference type="GO" id="GO:0004851">
    <property type="term" value="F:uroporphyrin-III C-methyltransferase activity"/>
    <property type="evidence" value="ECO:0007669"/>
    <property type="project" value="UniProtKB-EC"/>
</dbReference>
<organism evidence="10">
    <name type="scientific">Thermodesulforhabdus norvegica</name>
    <dbReference type="NCBI Taxonomy" id="39841"/>
    <lineage>
        <taxon>Bacteria</taxon>
        <taxon>Pseudomonadati</taxon>
        <taxon>Thermodesulfobacteriota</taxon>
        <taxon>Syntrophobacteria</taxon>
        <taxon>Syntrophobacterales</taxon>
        <taxon>Thermodesulforhabdaceae</taxon>
        <taxon>Thermodesulforhabdus</taxon>
    </lineage>
</organism>
<keyword evidence="5" id="KW-0949">S-adenosyl-L-methionine</keyword>
<dbReference type="InterPro" id="IPR035996">
    <property type="entry name" value="4pyrrol_Methylase_sf"/>
</dbReference>
<evidence type="ECO:0000256" key="4">
    <source>
        <dbReference type="ARBA" id="ARBA00022679"/>
    </source>
</evidence>
<reference evidence="10" key="1">
    <citation type="journal article" date="2020" name="mSystems">
        <title>Genome- and Community-Level Interaction Insights into Carbon Utilization and Element Cycling Functions of Hydrothermarchaeota in Hydrothermal Sediment.</title>
        <authorList>
            <person name="Zhou Z."/>
            <person name="Liu Y."/>
            <person name="Xu W."/>
            <person name="Pan J."/>
            <person name="Luo Z.H."/>
            <person name="Li M."/>
        </authorList>
    </citation>
    <scope>NUCLEOTIDE SEQUENCE [LARGE SCALE GENOMIC DNA]</scope>
    <source>
        <strain evidence="10">HyVt-19</strain>
    </source>
</reference>
<feature type="domain" description="Tetrapyrrole methylase" evidence="9">
    <location>
        <begin position="5"/>
        <end position="152"/>
    </location>
</feature>
<dbReference type="PANTHER" id="PTHR45790:SF3">
    <property type="entry name" value="S-ADENOSYL-L-METHIONINE-DEPENDENT UROPORPHYRINOGEN III METHYLTRANSFERASE, CHLOROPLASTIC"/>
    <property type="match status" value="1"/>
</dbReference>
<proteinExistence type="inferred from homology"/>
<dbReference type="NCBIfam" id="NF004790">
    <property type="entry name" value="PRK06136.1"/>
    <property type="match status" value="1"/>
</dbReference>
<comment type="similarity">
    <text evidence="1 8">Belongs to the precorrin methyltransferase family.</text>
</comment>
<dbReference type="PANTHER" id="PTHR45790">
    <property type="entry name" value="SIROHEME SYNTHASE-RELATED"/>
    <property type="match status" value="1"/>
</dbReference>
<dbReference type="AlphaFoldDB" id="A0A7C1AX57"/>
<evidence type="ECO:0000256" key="6">
    <source>
        <dbReference type="ARBA" id="ARBA00023244"/>
    </source>
</evidence>
<dbReference type="InterPro" id="IPR006366">
    <property type="entry name" value="CobA/CysG_C"/>
</dbReference>
<gene>
    <name evidence="10" type="primary">cobA</name>
    <name evidence="10" type="ORF">ENG14_05760</name>
</gene>
<evidence type="ECO:0000256" key="2">
    <source>
        <dbReference type="ARBA" id="ARBA00012162"/>
    </source>
</evidence>
<dbReference type="InterPro" id="IPR003043">
    <property type="entry name" value="Uropor_MeTrfase_CS"/>
</dbReference>
<dbReference type="CDD" id="cd11642">
    <property type="entry name" value="SUMT"/>
    <property type="match status" value="1"/>
</dbReference>
<sequence length="162" mass="17611">MAGGKVYLVGAGPGDPGLFTLKGREILKQADVIIYDYLANEALLEQTRENAEKIYVGKKGGHHTKSQEEINRLLIEKARNLVVVRLKGGDPFIFGRGGEEAQALRKAGIPFEVVPGVTSAIAVPAYAGIPLSHRDFTASIAFITGHEREDDERSKINWEALA</sequence>
<dbReference type="EC" id="2.1.1.107" evidence="2"/>
<dbReference type="InterPro" id="IPR014777">
    <property type="entry name" value="4pyrrole_Mease_sub1"/>
</dbReference>
<dbReference type="NCBIfam" id="TIGR01469">
    <property type="entry name" value="cobA_cysG_Cterm"/>
    <property type="match status" value="1"/>
</dbReference>
<comment type="pathway">
    <text evidence="7">Porphyrin-containing compound metabolism; siroheme biosynthesis; precorrin-2 from uroporphyrinogen III: step 1/1.</text>
</comment>
<evidence type="ECO:0000313" key="10">
    <source>
        <dbReference type="EMBL" id="HDL90391.1"/>
    </source>
</evidence>
<feature type="non-terminal residue" evidence="10">
    <location>
        <position position="162"/>
    </location>
</feature>
<dbReference type="SUPFAM" id="SSF53790">
    <property type="entry name" value="Tetrapyrrole methylase"/>
    <property type="match status" value="1"/>
</dbReference>
<dbReference type="GO" id="GO:0032259">
    <property type="term" value="P:methylation"/>
    <property type="evidence" value="ECO:0007669"/>
    <property type="project" value="UniProtKB-KW"/>
</dbReference>
<accession>A0A7C1AX57</accession>
<evidence type="ECO:0000256" key="1">
    <source>
        <dbReference type="ARBA" id="ARBA00005879"/>
    </source>
</evidence>
<dbReference type="Pfam" id="PF00590">
    <property type="entry name" value="TP_methylase"/>
    <property type="match status" value="1"/>
</dbReference>
<dbReference type="FunFam" id="3.40.1010.10:FF:000001">
    <property type="entry name" value="Siroheme synthase"/>
    <property type="match status" value="1"/>
</dbReference>
<dbReference type="UniPathway" id="UPA00262">
    <property type="reaction ID" value="UER00211"/>
</dbReference>
<dbReference type="Gene3D" id="3.30.950.10">
    <property type="entry name" value="Methyltransferase, Cobalt-precorrin-4 Transmethylase, Domain 2"/>
    <property type="match status" value="1"/>
</dbReference>